<gene>
    <name evidence="6" type="ORF">CSOL1703_00017022</name>
</gene>
<dbReference type="OrthoDB" id="5952526at2759"/>
<protein>
    <recommendedName>
        <fullName evidence="5">MYND-type domain-containing protein</fullName>
    </recommendedName>
</protein>
<dbReference type="Gene3D" id="6.10.140.2220">
    <property type="match status" value="1"/>
</dbReference>
<accession>A0A9P0ENI5</accession>
<proteinExistence type="predicted"/>
<evidence type="ECO:0000259" key="5">
    <source>
        <dbReference type="PROSITE" id="PS50865"/>
    </source>
</evidence>
<dbReference type="GO" id="GO:0008270">
    <property type="term" value="F:zinc ion binding"/>
    <property type="evidence" value="ECO:0007669"/>
    <property type="project" value="UniProtKB-KW"/>
</dbReference>
<keyword evidence="1" id="KW-0479">Metal-binding</keyword>
<dbReference type="Pfam" id="PF01753">
    <property type="entry name" value="zf-MYND"/>
    <property type="match status" value="1"/>
</dbReference>
<dbReference type="AlphaFoldDB" id="A0A9P0ENI5"/>
<evidence type="ECO:0000313" key="7">
    <source>
        <dbReference type="Proteomes" id="UP000775872"/>
    </source>
</evidence>
<evidence type="ECO:0000256" key="3">
    <source>
        <dbReference type="ARBA" id="ARBA00022833"/>
    </source>
</evidence>
<dbReference type="InterPro" id="IPR002893">
    <property type="entry name" value="Znf_MYND"/>
</dbReference>
<evidence type="ECO:0000256" key="4">
    <source>
        <dbReference type="PROSITE-ProRule" id="PRU00134"/>
    </source>
</evidence>
<feature type="domain" description="MYND-type" evidence="5">
    <location>
        <begin position="19"/>
        <end position="57"/>
    </location>
</feature>
<keyword evidence="3" id="KW-0862">Zinc</keyword>
<evidence type="ECO:0000313" key="6">
    <source>
        <dbReference type="EMBL" id="CAH0055119.1"/>
    </source>
</evidence>
<dbReference type="SUPFAM" id="SSF144232">
    <property type="entry name" value="HIT/MYND zinc finger-like"/>
    <property type="match status" value="1"/>
</dbReference>
<dbReference type="PROSITE" id="PS50865">
    <property type="entry name" value="ZF_MYND_2"/>
    <property type="match status" value="1"/>
</dbReference>
<comment type="caution">
    <text evidence="6">The sequence shown here is derived from an EMBL/GenBank/DDBJ whole genome shotgun (WGS) entry which is preliminary data.</text>
</comment>
<sequence length="436" mass="49574">MASGADVRNGPVGALIHRCSPCQGGGPGLQPCTGCHVIRYCCREHQMADIDGHMQTCHKISMARAKLDHEDKLIRKPNPMYRVPSNVFETGVGYFWEIPRTRPYMRARLALVMENLLPLGTLDSVREAHDHLGDMLRLCRMDTMAVREILPCIMLRLDRDQECYDFLKWWAMCDIDHDWDDFTLPYLDIHGADALEQPGLFIDKRPSLNYLVAVLILKLKLLVDVLNTKITRKVLAQRSIPTELHAQIQQTVVRSPLSADLYKHSHKALSETEQTLLTQICKLAVAITELNPYFMFDLFDPDEAMVATLGTYSPGSVEETDRAIQYSYATWWSTQGVLGLLESARDCAARASEGEIGELMAGDRFRKGAGSHRTPEQVLWDVSVNRLWGYLDFAIMDATYLGPWEERPSEVGIKMETEWDMELDQESESEWEGFSE</sequence>
<evidence type="ECO:0000256" key="1">
    <source>
        <dbReference type="ARBA" id="ARBA00022723"/>
    </source>
</evidence>
<dbReference type="EMBL" id="CABFOC020000054">
    <property type="protein sequence ID" value="CAH0055119.1"/>
    <property type="molecule type" value="Genomic_DNA"/>
</dbReference>
<reference evidence="7" key="1">
    <citation type="submission" date="2019-06" db="EMBL/GenBank/DDBJ databases">
        <authorList>
            <person name="Broberg M."/>
        </authorList>
    </citation>
    <scope>NUCLEOTIDE SEQUENCE [LARGE SCALE GENOMIC DNA]</scope>
</reference>
<evidence type="ECO:0000256" key="2">
    <source>
        <dbReference type="ARBA" id="ARBA00022771"/>
    </source>
</evidence>
<keyword evidence="2 4" id="KW-0863">Zinc-finger</keyword>
<reference evidence="6 7" key="2">
    <citation type="submission" date="2021-10" db="EMBL/GenBank/DDBJ databases">
        <authorList>
            <person name="Piombo E."/>
        </authorList>
    </citation>
    <scope>NUCLEOTIDE SEQUENCE [LARGE SCALE GENOMIC DNA]</scope>
</reference>
<keyword evidence="7" id="KW-1185">Reference proteome</keyword>
<name>A0A9P0ENI5_9HYPO</name>
<dbReference type="Proteomes" id="UP000775872">
    <property type="component" value="Unassembled WGS sequence"/>
</dbReference>
<organism evidence="6 7">
    <name type="scientific">Clonostachys solani</name>
    <dbReference type="NCBI Taxonomy" id="160281"/>
    <lineage>
        <taxon>Eukaryota</taxon>
        <taxon>Fungi</taxon>
        <taxon>Dikarya</taxon>
        <taxon>Ascomycota</taxon>
        <taxon>Pezizomycotina</taxon>
        <taxon>Sordariomycetes</taxon>
        <taxon>Hypocreomycetidae</taxon>
        <taxon>Hypocreales</taxon>
        <taxon>Bionectriaceae</taxon>
        <taxon>Clonostachys</taxon>
    </lineage>
</organism>